<dbReference type="AlphaFoldDB" id="A0A172TWH7"/>
<dbReference type="InterPro" id="IPR011765">
    <property type="entry name" value="Pept_M16_N"/>
</dbReference>
<dbReference type="KEGG" id="fla:SY85_11885"/>
<dbReference type="InterPro" id="IPR007863">
    <property type="entry name" value="Peptidase_M16_C"/>
</dbReference>
<dbReference type="STRING" id="1492898.SY85_11885"/>
<sequence>MKKLFLSSFLLLQLGTYAQIDRTHPPKSGPAPVLSIPDPVQFKLANGLTVLVVENKKLPVVSASLTIDAGPITEGAKTGVTSIMGTMLNEGTTTKPKDAFDEAVDRIGASVSLSSGGGYASSLSRYFPQALALMADALQHPAFTKASFDKVKTQNITAFQSSEKDPNAISGRAVNALAFGTKHPMGEFVTETSLKGITLDDVKAQYKKYITPSRAYLTFIGDITPTAARTLADKLFSTWKGSMLTLPTLTNVTNPATTEIDIVDVPNAVQSIINVVNVVELPVSHPDYHAVLLANYILGGGANSHLFTTLREKRGFTYGSYSSIKGSRFQSKFSASASVRNEKTDSAVADILNEINLLRTAPVTAQELQNAKDLYNGNFAIQLENPSTIAEFTTNILINNLPKDFYRNYLKNINAVTVADVQRVAQKYFNYSNTRVVVTGKSSQISEPLKRLGLPIKQYDKYAKPVVATAQGAAALPAGVTAQTVVNQYLNAIGGEATIKNVRSLLMEGTLAVQGQQLNVVRKEQAPNKESIEMSMNGMTVMKEVFNGQEGYASQMGQKEAYKADKVEEKKIKKGIIEQAFYTSSDYKLELAGMEKVEGADAYKLVITPAKGSPSTEWYDAKSGLLLKKESSEEAQGQTITQTITYKDYKKAADLLLPFAMVMSVQTPMGAQELTLQFKTIKVNEGVKEEDFK</sequence>
<evidence type="ECO:0000259" key="2">
    <source>
        <dbReference type="Pfam" id="PF05193"/>
    </source>
</evidence>
<dbReference type="Pfam" id="PF00675">
    <property type="entry name" value="Peptidase_M16"/>
    <property type="match status" value="1"/>
</dbReference>
<dbReference type="Gene3D" id="2.50.20.10">
    <property type="entry name" value="Lipoprotein localisation LolA/LolB/LppX"/>
    <property type="match status" value="1"/>
</dbReference>
<dbReference type="PANTHER" id="PTHR11851:SF224">
    <property type="entry name" value="PROCESSING PROTEASE"/>
    <property type="match status" value="1"/>
</dbReference>
<dbReference type="Pfam" id="PF05193">
    <property type="entry name" value="Peptidase_M16_C"/>
    <property type="match status" value="1"/>
</dbReference>
<reference evidence="3 4" key="2">
    <citation type="journal article" date="2016" name="Int. J. Syst. Evol. Microbiol.">
        <title>Flavisolibacter tropicus sp. nov., isolated from tropical soil.</title>
        <authorList>
            <person name="Lee J.J."/>
            <person name="Kang M.S."/>
            <person name="Kim G.S."/>
            <person name="Lee C.S."/>
            <person name="Lim S."/>
            <person name="Lee J."/>
            <person name="Roh S.H."/>
            <person name="Kang H."/>
            <person name="Ha J.M."/>
            <person name="Bae S."/>
            <person name="Jung H.Y."/>
            <person name="Kim M.K."/>
        </authorList>
    </citation>
    <scope>NUCLEOTIDE SEQUENCE [LARGE SCALE GENOMIC DNA]</scope>
    <source>
        <strain evidence="3 4">LCS9</strain>
    </source>
</reference>
<dbReference type="EMBL" id="CP011390">
    <property type="protein sequence ID" value="ANE51097.1"/>
    <property type="molecule type" value="Genomic_DNA"/>
</dbReference>
<dbReference type="SUPFAM" id="SSF63411">
    <property type="entry name" value="LuxS/MPP-like metallohydrolase"/>
    <property type="match status" value="2"/>
</dbReference>
<evidence type="ECO:0000313" key="3">
    <source>
        <dbReference type="EMBL" id="ANE51097.1"/>
    </source>
</evidence>
<feature type="domain" description="Peptidase M16 N-terminal" evidence="1">
    <location>
        <begin position="50"/>
        <end position="179"/>
    </location>
</feature>
<protein>
    <recommendedName>
        <fullName evidence="5">Peptidase M16</fullName>
    </recommendedName>
</protein>
<feature type="domain" description="Peptidase M16 C-terminal" evidence="2">
    <location>
        <begin position="197"/>
        <end position="373"/>
    </location>
</feature>
<dbReference type="PANTHER" id="PTHR11851">
    <property type="entry name" value="METALLOPROTEASE"/>
    <property type="match status" value="1"/>
</dbReference>
<organism evidence="3 4">
    <name type="scientific">Flavisolibacter tropicus</name>
    <dbReference type="NCBI Taxonomy" id="1492898"/>
    <lineage>
        <taxon>Bacteria</taxon>
        <taxon>Pseudomonadati</taxon>
        <taxon>Bacteroidota</taxon>
        <taxon>Chitinophagia</taxon>
        <taxon>Chitinophagales</taxon>
        <taxon>Chitinophagaceae</taxon>
        <taxon>Flavisolibacter</taxon>
    </lineage>
</organism>
<evidence type="ECO:0008006" key="5">
    <source>
        <dbReference type="Google" id="ProtNLM"/>
    </source>
</evidence>
<gene>
    <name evidence="3" type="ORF">SY85_11885</name>
</gene>
<accession>A0A172TWH7</accession>
<evidence type="ECO:0000259" key="1">
    <source>
        <dbReference type="Pfam" id="PF00675"/>
    </source>
</evidence>
<dbReference type="GO" id="GO:0046872">
    <property type="term" value="F:metal ion binding"/>
    <property type="evidence" value="ECO:0007669"/>
    <property type="project" value="InterPro"/>
</dbReference>
<keyword evidence="4" id="KW-1185">Reference proteome</keyword>
<dbReference type="Proteomes" id="UP000077177">
    <property type="component" value="Chromosome"/>
</dbReference>
<dbReference type="InterPro" id="IPR011249">
    <property type="entry name" value="Metalloenz_LuxS/M16"/>
</dbReference>
<dbReference type="InterPro" id="IPR050361">
    <property type="entry name" value="MPP/UQCRC_Complex"/>
</dbReference>
<dbReference type="RefSeq" id="WP_066404749.1">
    <property type="nucleotide sequence ID" value="NZ_CP011390.1"/>
</dbReference>
<proteinExistence type="predicted"/>
<reference evidence="4" key="1">
    <citation type="submission" date="2015-01" db="EMBL/GenBank/DDBJ databases">
        <title>Flavisolibacter sp./LCS9/ whole genome sequencing.</title>
        <authorList>
            <person name="Kim M.K."/>
            <person name="Srinivasan S."/>
            <person name="Lee J.-J."/>
        </authorList>
    </citation>
    <scope>NUCLEOTIDE SEQUENCE [LARGE SCALE GENOMIC DNA]</scope>
    <source>
        <strain evidence="4">LCS9</strain>
    </source>
</reference>
<evidence type="ECO:0000313" key="4">
    <source>
        <dbReference type="Proteomes" id="UP000077177"/>
    </source>
</evidence>
<dbReference type="OrthoDB" id="9811314at2"/>
<name>A0A172TWH7_9BACT</name>
<dbReference type="PATRIC" id="fig|1492898.3.peg.2566"/>
<dbReference type="Gene3D" id="3.30.830.10">
    <property type="entry name" value="Metalloenzyme, LuxS/M16 peptidase-like"/>
    <property type="match status" value="2"/>
</dbReference>